<sequence>MNILTFFSDYLEERRKKNYQRIRERAERLKRQGKNPSKGGWNTMVHSGFGGVKTNPIDRVADFAQQQKNIAEQNEIKERHSGQVKRK</sequence>
<name>A0A430AGR7_9ENTE</name>
<dbReference type="OrthoDB" id="2186390at2"/>
<dbReference type="Proteomes" id="UP000288669">
    <property type="component" value="Unassembled WGS sequence"/>
</dbReference>
<keyword evidence="3" id="KW-1185">Reference proteome</keyword>
<organism evidence="2 3">
    <name type="scientific">Vagococcus entomophilus</name>
    <dbReference type="NCBI Taxonomy" id="1160095"/>
    <lineage>
        <taxon>Bacteria</taxon>
        <taxon>Bacillati</taxon>
        <taxon>Bacillota</taxon>
        <taxon>Bacilli</taxon>
        <taxon>Lactobacillales</taxon>
        <taxon>Enterococcaceae</taxon>
        <taxon>Vagococcus</taxon>
    </lineage>
</organism>
<protein>
    <submittedName>
        <fullName evidence="2">Uncharacterized protein</fullName>
    </submittedName>
</protein>
<proteinExistence type="predicted"/>
<dbReference type="AlphaFoldDB" id="A0A430AGR7"/>
<evidence type="ECO:0000256" key="1">
    <source>
        <dbReference type="SAM" id="MobiDB-lite"/>
    </source>
</evidence>
<dbReference type="EMBL" id="NGJZ01000002">
    <property type="protein sequence ID" value="RSU07078.1"/>
    <property type="molecule type" value="Genomic_DNA"/>
</dbReference>
<evidence type="ECO:0000313" key="3">
    <source>
        <dbReference type="Proteomes" id="UP000288669"/>
    </source>
</evidence>
<accession>A0A430AGR7</accession>
<feature type="region of interest" description="Disordered" evidence="1">
    <location>
        <begin position="68"/>
        <end position="87"/>
    </location>
</feature>
<gene>
    <name evidence="2" type="ORF">CBF30_07420</name>
</gene>
<reference evidence="2 3" key="1">
    <citation type="submission" date="2017-05" db="EMBL/GenBank/DDBJ databases">
        <title>Vagococcus spp. assemblies.</title>
        <authorList>
            <person name="Gulvik C.A."/>
        </authorList>
    </citation>
    <scope>NUCLEOTIDE SEQUENCE [LARGE SCALE GENOMIC DNA]</scope>
    <source>
        <strain evidence="2 3">DSM 24756</strain>
    </source>
</reference>
<dbReference type="RefSeq" id="WP_126824522.1">
    <property type="nucleotide sequence ID" value="NZ_JBHLWU010000002.1"/>
</dbReference>
<comment type="caution">
    <text evidence="2">The sequence shown here is derived from an EMBL/GenBank/DDBJ whole genome shotgun (WGS) entry which is preliminary data.</text>
</comment>
<evidence type="ECO:0000313" key="2">
    <source>
        <dbReference type="EMBL" id="RSU07078.1"/>
    </source>
</evidence>